<name>A0AA90ZB67_9EURY</name>
<keyword evidence="1" id="KW-1133">Transmembrane helix</keyword>
<evidence type="ECO:0000256" key="1">
    <source>
        <dbReference type="SAM" id="Phobius"/>
    </source>
</evidence>
<gene>
    <name evidence="2" type="ORF">J2750_000140</name>
</gene>
<dbReference type="EMBL" id="JAVDQI010000001">
    <property type="protein sequence ID" value="MDR6221708.1"/>
    <property type="molecule type" value="Genomic_DNA"/>
</dbReference>
<reference evidence="2 3" key="1">
    <citation type="submission" date="2023-07" db="EMBL/GenBank/DDBJ databases">
        <title>Genomic Encyclopedia of Type Strains, Phase IV (KMG-IV): sequencing the most valuable type-strain genomes for metagenomic binning, comparative biology and taxonomic classification.</title>
        <authorList>
            <person name="Goeker M."/>
        </authorList>
    </citation>
    <scope>NUCLEOTIDE SEQUENCE [LARGE SCALE GENOMIC DNA]</scope>
    <source>
        <strain evidence="2 3">DSM 17273</strain>
    </source>
</reference>
<accession>A0AA90ZB67</accession>
<keyword evidence="3" id="KW-1185">Reference proteome</keyword>
<dbReference type="RefSeq" id="WP_270096463.1">
    <property type="nucleotide sequence ID" value="NZ_JAQFFK010000003.1"/>
</dbReference>
<proteinExistence type="predicted"/>
<dbReference type="AlphaFoldDB" id="A0AA90ZB67"/>
<evidence type="ECO:0000313" key="2">
    <source>
        <dbReference type="EMBL" id="MDR6221708.1"/>
    </source>
</evidence>
<keyword evidence="1" id="KW-0812">Transmembrane</keyword>
<evidence type="ECO:0000313" key="3">
    <source>
        <dbReference type="Proteomes" id="UP001185015"/>
    </source>
</evidence>
<protein>
    <submittedName>
        <fullName evidence="2">Uncharacterized protein</fullName>
    </submittedName>
</protein>
<comment type="caution">
    <text evidence="2">The sequence shown here is derived from an EMBL/GenBank/DDBJ whole genome shotgun (WGS) entry which is preliminary data.</text>
</comment>
<feature type="transmembrane region" description="Helical" evidence="1">
    <location>
        <begin position="12"/>
        <end position="34"/>
    </location>
</feature>
<sequence length="43" mass="4867">MNLIIDFDSAHVGYIAGAIAVVVGIYALMLYFYLDIVRMRKDD</sequence>
<organism evidence="2 3">
    <name type="scientific">Methanococcoides alaskense</name>
    <dbReference type="NCBI Taxonomy" id="325778"/>
    <lineage>
        <taxon>Archaea</taxon>
        <taxon>Methanobacteriati</taxon>
        <taxon>Methanobacteriota</taxon>
        <taxon>Stenosarchaea group</taxon>
        <taxon>Methanomicrobia</taxon>
        <taxon>Methanosarcinales</taxon>
        <taxon>Methanosarcinaceae</taxon>
        <taxon>Methanococcoides</taxon>
    </lineage>
</organism>
<dbReference type="Proteomes" id="UP001185015">
    <property type="component" value="Unassembled WGS sequence"/>
</dbReference>
<keyword evidence="1" id="KW-0472">Membrane</keyword>